<organism evidence="3 4">
    <name type="scientific">Anaerobutyricum hallii</name>
    <dbReference type="NCBI Taxonomy" id="39488"/>
    <lineage>
        <taxon>Bacteria</taxon>
        <taxon>Bacillati</taxon>
        <taxon>Bacillota</taxon>
        <taxon>Clostridia</taxon>
        <taxon>Lachnospirales</taxon>
        <taxon>Lachnospiraceae</taxon>
        <taxon>Anaerobutyricum</taxon>
    </lineage>
</organism>
<evidence type="ECO:0000313" key="3">
    <source>
        <dbReference type="EMBL" id="RHC65896.1"/>
    </source>
</evidence>
<dbReference type="Proteomes" id="UP000284621">
    <property type="component" value="Unassembled WGS sequence"/>
</dbReference>
<accession>A0A414B6M2</accession>
<comment type="caution">
    <text evidence="3">The sequence shown here is derived from an EMBL/GenBank/DDBJ whole genome shotgun (WGS) entry which is preliminary data.</text>
</comment>
<sequence length="1999" mass="223119">MKTGTKKFLYTIFAVILALGLGIGAILLSMLNVQASTEMMPGIEQILDEKSEKTPFRILELVNNSADAEIGYYISGQEPYLSQYKYTPTNVDGTKGETQTFSSVEEGLSVLPTKEQRQEFVEAKSDMVKNPLTPGSAFAWNADNPGTTSETSFPLSFKSYAEKYFLSKTDDASKWNRVELKESRKETLTGHYEENTSGKGDYTKEEQKYYPIREDVDTDGSTTQKYRENIKNFFYSDDTEASAPYQLSFESVDNDEINAALEDKDDNDTTIADAYDYAKGGFGYYENVYGELTSQITEDIAKKKYTFPGENPVVSKSDADDTTGTDDGDSADNDTNDSDNAGGTDNTDGTDTTDTEGEIDIEDTDNLIGGDDAGTAIRNNATTAGTQMNPYVYRGENIEEHPYYKYTLLGDLEYVKQQAENNKGTSKRKDGDITLEDGQYWYWTEESTDNGDEADADSETETETGSGSDTSAGTGTDSNAGTGDSSTTGDNTGTGTGAASGENSGSSTETSTGTASGGNSETGADVTLKKEALYIVTGRQAVSENQVKSIPEDFTYGYYYKVKSVDYCTRLSKDGQASDPEDYTYYGWYYASHPSNEDTYIEVGDAVNSQSTTSDSADTTEDTDSTDDANTTDETTDSLAAILNFEATHYISKAQYTLTPGKGNYDFIEGTTAKDTEQSVEIDHLFYQGGYTNHDWFKKYVFHLEPDSKDETIQKQFKNLSIKVDTRVINENGTGIGASELPHLADYDLVYINGKISSTQAEKIASTTKLPAIINQEKASGTTEDKNVMDKAFAQWVDTTLTGDDYVSQRIYFINSNLVNKNFSKNFTGTTRGNFKEISDYIKSENNYREVVESGENGKKTDPLSEDISQARVIEYIINYKYKREKAHKDTINVLDIEPASATASLTKNEVRKWLGQTETGEEELQGEKERGSIQNYCCQARTASGGDNGEGSNGGVDKIVDGNAATYWHSKWRTDANNGTKYNGEKPHWFEYKLSSADSKRKLKGIHFAARLTTTNYVNGKPYVLTLEIHKKDGTMVTEKVQFSNNESELKTWTERDWTFTKSVKNVDYIKVIFTDSYANDVSGHHSQDYATCAEFSTLYTDASDDEEKKATEINITHMTSSEFVGHIDDINTEYDAIYFGDSYNNWSFLRNGDVDDNNKKTSLYAHIGGVFGGDKDPENVTTHRSWNVRLMGLLNDDYASSTQLRSSVKSNLPADLQNKIGLMRGSGNDITKQQVKELNDFVSSGYPVIVGNGLLNTDTKSVNTNVVDSSSYMYQFINKAITSNRVNVMSRSEADEKQNLNFFFYLAKPEINFKDLPPEPVRLNNSTYKYNEEAKTGELKQDEDGLSYTFTIENKSEISAATATYDCELFIDLNFDGNLSSDEEQAEYIQIQDANKNVIRKENGKYHLKIGKEYTLTRKIPKDYYKIIAWKLQISNNDNPSIRTSQMGYTKRKAEKQQTINVLQIYPQQKKSDAPVTWNLKTDTDFQNMLSQVKDFSIEINAIDTRTYEARFAEYKNRGENFLDNYQMIIIGFADGFGVDTLSNANGEVKAIRKFIEDGKSVIFAHDTTSFINRDTDNVSSPSSAPETWVWGYTLNTYLRASVGMDRYGITSDQAITVDGRQSTVSAELKKGNDLSAKNGVFKAIQDKVSDMAYMFGNKETTSLMTQGFSNNVLYHVNNVQQSKISTKVNEGAITQYPYYVSDTISTALTHSQYYQLALEEDSDKDGTNDVVVWYCLAHTSGDGTNETYSKYYSESPNDVRNNYYFYSKGNVIYTGVGHRGNGQDGENITNDERQLFANAVIAAANVSAVDPEATFLDDFDPVSNQENYRYYMPDRLKASEVSGTSNILDGDNTFNLRIRDYNMVASNLNSNSNNSGSLTMELYIEDPDGEEMNINNETIKVKKISVSGKTDTLKKYSDGQIVKLGEDGKFKLPGNDTFQFSLKDMENYLKKSDGTYKKECRIFAKVESSVVLYGIKADKTTWASISLKPRQLFDLD</sequence>
<feature type="compositionally biased region" description="Acidic residues" evidence="1">
    <location>
        <begin position="320"/>
        <end position="337"/>
    </location>
</feature>
<keyword evidence="4" id="KW-1185">Reference proteome</keyword>
<feature type="compositionally biased region" description="Low complexity" evidence="1">
    <location>
        <begin position="499"/>
        <end position="523"/>
    </location>
</feature>
<feature type="region of interest" description="Disordered" evidence="1">
    <location>
        <begin position="446"/>
        <end position="523"/>
    </location>
</feature>
<protein>
    <submittedName>
        <fullName evidence="3">DUF5057 domain-containing protein</fullName>
    </submittedName>
</protein>
<keyword evidence="2" id="KW-1133">Transmembrane helix</keyword>
<reference evidence="3 4" key="1">
    <citation type="submission" date="2018-08" db="EMBL/GenBank/DDBJ databases">
        <title>A genome reference for cultivated species of the human gut microbiota.</title>
        <authorList>
            <person name="Zou Y."/>
            <person name="Xue W."/>
            <person name="Luo G."/>
        </authorList>
    </citation>
    <scope>NUCLEOTIDE SEQUENCE [LARGE SCALE GENOMIC DNA]</scope>
    <source>
        <strain evidence="3 4">AM34-3LB</strain>
    </source>
</reference>
<dbReference type="SUPFAM" id="SSF49785">
    <property type="entry name" value="Galactose-binding domain-like"/>
    <property type="match status" value="1"/>
</dbReference>
<dbReference type="Gene3D" id="2.60.120.260">
    <property type="entry name" value="Galactose-binding domain-like"/>
    <property type="match status" value="1"/>
</dbReference>
<dbReference type="InterPro" id="IPR008979">
    <property type="entry name" value="Galactose-bd-like_sf"/>
</dbReference>
<keyword evidence="2" id="KW-0812">Transmembrane</keyword>
<gene>
    <name evidence="3" type="ORF">DW833_06795</name>
</gene>
<keyword evidence="2" id="KW-0472">Membrane</keyword>
<feature type="compositionally biased region" description="Acidic residues" evidence="1">
    <location>
        <begin position="446"/>
        <end position="462"/>
    </location>
</feature>
<feature type="transmembrane region" description="Helical" evidence="2">
    <location>
        <begin position="12"/>
        <end position="31"/>
    </location>
</feature>
<dbReference type="EMBL" id="QSID01000006">
    <property type="protein sequence ID" value="RHC65896.1"/>
    <property type="molecule type" value="Genomic_DNA"/>
</dbReference>
<evidence type="ECO:0000256" key="1">
    <source>
        <dbReference type="SAM" id="MobiDB-lite"/>
    </source>
</evidence>
<name>A0A414B6M2_9FIRM</name>
<feature type="compositionally biased region" description="Low complexity" evidence="1">
    <location>
        <begin position="338"/>
        <end position="350"/>
    </location>
</feature>
<evidence type="ECO:0000256" key="2">
    <source>
        <dbReference type="SAM" id="Phobius"/>
    </source>
</evidence>
<feature type="compositionally biased region" description="Low complexity" evidence="1">
    <location>
        <begin position="463"/>
        <end position="491"/>
    </location>
</feature>
<feature type="compositionally biased region" description="Acidic residues" evidence="1">
    <location>
        <begin position="351"/>
        <end position="365"/>
    </location>
</feature>
<evidence type="ECO:0000313" key="4">
    <source>
        <dbReference type="Proteomes" id="UP000284621"/>
    </source>
</evidence>
<dbReference type="RefSeq" id="WP_118380973.1">
    <property type="nucleotide sequence ID" value="NZ_CABJFJ010000006.1"/>
</dbReference>
<proteinExistence type="predicted"/>
<feature type="region of interest" description="Disordered" evidence="1">
    <location>
        <begin position="308"/>
        <end position="373"/>
    </location>
</feature>
<feature type="compositionally biased region" description="Acidic residues" evidence="1">
    <location>
        <begin position="618"/>
        <end position="633"/>
    </location>
</feature>
<feature type="region of interest" description="Disordered" evidence="1">
    <location>
        <begin position="609"/>
        <end position="633"/>
    </location>
</feature>